<gene>
    <name evidence="2" type="ORF">PHPALM_14421</name>
</gene>
<name>A0A2P4XUS4_9STRA</name>
<comment type="caution">
    <text evidence="2">The sequence shown here is derived from an EMBL/GenBank/DDBJ whole genome shotgun (WGS) entry which is preliminary data.</text>
</comment>
<evidence type="ECO:0000313" key="3">
    <source>
        <dbReference type="Proteomes" id="UP000237271"/>
    </source>
</evidence>
<dbReference type="OrthoDB" id="104687at2759"/>
<dbReference type="SUPFAM" id="SSF53098">
    <property type="entry name" value="Ribonuclease H-like"/>
    <property type="match status" value="1"/>
</dbReference>
<organism evidence="2 3">
    <name type="scientific">Phytophthora palmivora</name>
    <dbReference type="NCBI Taxonomy" id="4796"/>
    <lineage>
        <taxon>Eukaryota</taxon>
        <taxon>Sar</taxon>
        <taxon>Stramenopiles</taxon>
        <taxon>Oomycota</taxon>
        <taxon>Peronosporomycetes</taxon>
        <taxon>Peronosporales</taxon>
        <taxon>Peronosporaceae</taxon>
        <taxon>Phytophthora</taxon>
    </lineage>
</organism>
<accession>A0A2P4XUS4</accession>
<keyword evidence="3" id="KW-1185">Reference proteome</keyword>
<protein>
    <recommendedName>
        <fullName evidence="4">HAT C-terminal dimerisation domain-containing protein</fullName>
    </recommendedName>
</protein>
<evidence type="ECO:0008006" key="4">
    <source>
        <dbReference type="Google" id="ProtNLM"/>
    </source>
</evidence>
<dbReference type="InterPro" id="IPR012337">
    <property type="entry name" value="RNaseH-like_sf"/>
</dbReference>
<dbReference type="Proteomes" id="UP000237271">
    <property type="component" value="Unassembled WGS sequence"/>
</dbReference>
<sequence length="679" mass="76764">MPAKNLRGGSRPRRNPARTSSRPPKKANQAKSTKKVRIDLFTSKQVSTFYFKCVLDEDGEPTTVYACRCGVRRRMEPNTGYTNLLGHIFMWHANFVAEMTSASANTGTMVGFIDDKTREIFFLDRHAALSEAASNYVKIGSLSTDSPVKYMRLLVCEVETVIASILPKSFEIIFDGWTFRPEHYVAVFASFRHDGKTQNILIAMAPIIDDEVDDHTTSSHVKFLDTILSYYGHSKSSIAYIVDDNCPVNCAVADQLKVPTVGCASHRLNLAVNLLLADDDDLLEKIQKLMCKLKNSLLEAAKLHRKTLLRPVLRQDTRWSSTYAMVARYFELKVYLDNDDDDDELVVYIPTRREEKQLNSILNNLKIADEITLLDVHDLFDALIAQNPEVARYLYAEAAIVKCVDFERACINVLLGSEDLMSVREIAMLEPLVAGAAPPLGSSVPPPVDQGFAALALERASHLRQTTPRFVDHVAMIAPTSNIVERFFSQAMAVVGMHRQAIPPMYLESILFLKVNRKYWNAATQNNNSIFGTPAREDSTKKRRGFGKRMWKTLKPLQHQHNIALYANTNDRWNEGLTVDENQHDSASLDEFSSHWTDAVLVCAKDFRSADIEWNRTLKIRQLLKKSDRVIRIGYGYTSSVQYGGSISGRCYCMDCKCVGCTKRVHYCERVWWGAEGKR</sequence>
<dbReference type="AlphaFoldDB" id="A0A2P4XUS4"/>
<evidence type="ECO:0000313" key="2">
    <source>
        <dbReference type="EMBL" id="POM69308.1"/>
    </source>
</evidence>
<proteinExistence type="predicted"/>
<evidence type="ECO:0000256" key="1">
    <source>
        <dbReference type="SAM" id="MobiDB-lite"/>
    </source>
</evidence>
<dbReference type="PANTHER" id="PTHR40866:SF1">
    <property type="entry name" value="BED-TYPE DOMAIN-CONTAINING PROTEIN"/>
    <property type="match status" value="1"/>
</dbReference>
<feature type="region of interest" description="Disordered" evidence="1">
    <location>
        <begin position="1"/>
        <end position="34"/>
    </location>
</feature>
<dbReference type="PANTHER" id="PTHR40866">
    <property type="entry name" value="BED-TYPE DOMAIN-CONTAINING PROTEIN"/>
    <property type="match status" value="1"/>
</dbReference>
<reference evidence="2 3" key="1">
    <citation type="journal article" date="2017" name="Genome Biol. Evol.">
        <title>Phytophthora megakarya and P. palmivora, closely related causal agents of cacao black pod rot, underwent increases in genome sizes and gene numbers by different mechanisms.</title>
        <authorList>
            <person name="Ali S.S."/>
            <person name="Shao J."/>
            <person name="Lary D.J."/>
            <person name="Kronmiller B."/>
            <person name="Shen D."/>
            <person name="Strem M.D."/>
            <person name="Amoako-Attah I."/>
            <person name="Akrofi A.Y."/>
            <person name="Begoude B.A."/>
            <person name="Ten Hoopen G.M."/>
            <person name="Coulibaly K."/>
            <person name="Kebe B.I."/>
            <person name="Melnick R.L."/>
            <person name="Guiltinan M.J."/>
            <person name="Tyler B.M."/>
            <person name="Meinhardt L.W."/>
            <person name="Bailey B.A."/>
        </authorList>
    </citation>
    <scope>NUCLEOTIDE SEQUENCE [LARGE SCALE GENOMIC DNA]</scope>
    <source>
        <strain evidence="3">sbr112.9</strain>
    </source>
</reference>
<dbReference type="EMBL" id="NCKW01007891">
    <property type="protein sequence ID" value="POM69308.1"/>
    <property type="molecule type" value="Genomic_DNA"/>
</dbReference>